<dbReference type="GO" id="GO:0160102">
    <property type="term" value="F:tRNA (guanine(10)-N2)-methyltransferase activity"/>
    <property type="evidence" value="ECO:0007669"/>
    <property type="project" value="UniProtKB-EC"/>
</dbReference>
<evidence type="ECO:0000256" key="6">
    <source>
        <dbReference type="ARBA" id="ARBA00022691"/>
    </source>
</evidence>
<keyword evidence="4 10" id="KW-0489">Methyltransferase</keyword>
<evidence type="ECO:0000313" key="13">
    <source>
        <dbReference type="EMBL" id="CAE6416636.1"/>
    </source>
</evidence>
<evidence type="ECO:0000256" key="4">
    <source>
        <dbReference type="ARBA" id="ARBA00022603"/>
    </source>
</evidence>
<evidence type="ECO:0000256" key="3">
    <source>
        <dbReference type="ARBA" id="ARBA00022555"/>
    </source>
</evidence>
<comment type="subcellular location">
    <subcellularLocation>
        <location evidence="1">Cytoplasm</location>
    </subcellularLocation>
</comment>
<dbReference type="PANTHER" id="PTHR13370:SF3">
    <property type="entry name" value="TRNA (GUANINE(10)-N2)-METHYLTRANSFERASE HOMOLOG"/>
    <property type="match status" value="1"/>
</dbReference>
<organism evidence="13 14">
    <name type="scientific">Rhizoctonia solani</name>
    <dbReference type="NCBI Taxonomy" id="456999"/>
    <lineage>
        <taxon>Eukaryota</taxon>
        <taxon>Fungi</taxon>
        <taxon>Dikarya</taxon>
        <taxon>Basidiomycota</taxon>
        <taxon>Agaricomycotina</taxon>
        <taxon>Agaricomycetes</taxon>
        <taxon>Cantharellales</taxon>
        <taxon>Ceratobasidiaceae</taxon>
        <taxon>Rhizoctonia</taxon>
    </lineage>
</organism>
<accession>A0A8H3AE48</accession>
<dbReference type="EMBL" id="CAJMWS010000318">
    <property type="protein sequence ID" value="CAE6416636.1"/>
    <property type="molecule type" value="Genomic_DNA"/>
</dbReference>
<dbReference type="InterPro" id="IPR059073">
    <property type="entry name" value="TRMT11_N"/>
</dbReference>
<feature type="domain" description="tRNA (guanine(10)-N(2))-methyltransferase TRMT11 N-terminal" evidence="12">
    <location>
        <begin position="191"/>
        <end position="368"/>
    </location>
</feature>
<dbReference type="GO" id="GO:0032259">
    <property type="term" value="P:methylation"/>
    <property type="evidence" value="ECO:0007669"/>
    <property type="project" value="UniProtKB-UniRule"/>
</dbReference>
<dbReference type="GO" id="GO:0008033">
    <property type="term" value="P:tRNA processing"/>
    <property type="evidence" value="ECO:0007669"/>
    <property type="project" value="UniProtKB-UniRule"/>
</dbReference>
<dbReference type="SUPFAM" id="SSF53335">
    <property type="entry name" value="S-adenosyl-L-methionine-dependent methyltransferases"/>
    <property type="match status" value="1"/>
</dbReference>
<name>A0A8H3AE48_9AGAM</name>
<sequence length="634" mass="71704">MDAVSTHESDSAPGALSSSPPEEVSVRLESGLNSLSPLSGEVRNISVTTPQKNTILSLVTYKAQGNYPQLWRIRFFPRKVSGPRTSTQHRYFTYVQSYFSKATSNFSGRGCFGGPDDIYVCCSSQEDDIFIWSRETGLLLFTIKPSNDEHSYPRTLYAEVVVFGIRHLYELRLKSGHRIPLVICLRKTMPKQYFIHFAVTHAEFRIPELLSVAQCHNFAVGLPPESEIDNSRPFLQVEVDNDEDAKVLAQRCILVKAIYELWAHGVSYDDLHTMNKNNRAIWDTEKYHTARFRFNVMAYSHTISKERQRDIMESFAYMGYEGKIDMNNPEFIMACIEEYPDPHGWPRDRRQIDGEFRQVVFGRLIAEGTARKLIAAFDVKKRSYYGNTSMEAEVSLLMANQTLTAAHFGALVFGSDIDGRQMRGKDATPGIQKAAAQYGVLPRILDLCTFDVTQGPLRRGGLFDAIVTDPPYGVRAGAKRLGRKDGQEMRTEPLILQDGSLSYTHKTYVPPTKPYELSALALDLVELARYLLVPGGRLVFFLPTVTDDYTPVDVPSCEGMRLVANSLQNFGKWGRRLITMEKTTKEEYPPPAFGLGQRASEHVPAHKNFRDKYFKGFRKDDEADMNPDGVDVSK</sequence>
<dbReference type="PROSITE" id="PS00092">
    <property type="entry name" value="N6_MTASE"/>
    <property type="match status" value="1"/>
</dbReference>
<keyword evidence="6 10" id="KW-0949">S-adenosyl-L-methionine</keyword>
<evidence type="ECO:0000259" key="12">
    <source>
        <dbReference type="Pfam" id="PF25904"/>
    </source>
</evidence>
<dbReference type="Gene3D" id="3.40.50.150">
    <property type="entry name" value="Vaccinia Virus protein VP39"/>
    <property type="match status" value="1"/>
</dbReference>
<evidence type="ECO:0000256" key="7">
    <source>
        <dbReference type="ARBA" id="ARBA00022694"/>
    </source>
</evidence>
<comment type="caution">
    <text evidence="13">The sequence shown here is derived from an EMBL/GenBank/DDBJ whole genome shotgun (WGS) entry which is preliminary data.</text>
</comment>
<evidence type="ECO:0000256" key="9">
    <source>
        <dbReference type="ARBA" id="ARBA00066937"/>
    </source>
</evidence>
<keyword evidence="5 10" id="KW-0808">Transferase</keyword>
<protein>
    <recommendedName>
        <fullName evidence="9">tRNA (guanine(10)-N(2))-methyltransferase</fullName>
        <ecNumber evidence="9">2.1.1.214</ecNumber>
    </recommendedName>
</protein>
<gene>
    <name evidence="13" type="ORF">RDB_LOCUS78380</name>
</gene>
<dbReference type="PROSITE" id="PS51627">
    <property type="entry name" value="SAM_MT_TRM11"/>
    <property type="match status" value="1"/>
</dbReference>
<dbReference type="AlphaFoldDB" id="A0A8H3AE48"/>
<dbReference type="GO" id="GO:0000049">
    <property type="term" value="F:tRNA binding"/>
    <property type="evidence" value="ECO:0007669"/>
    <property type="project" value="UniProtKB-UniRule"/>
</dbReference>
<evidence type="ECO:0000256" key="10">
    <source>
        <dbReference type="PROSITE-ProRule" id="PRU00959"/>
    </source>
</evidence>
<evidence type="ECO:0000313" key="14">
    <source>
        <dbReference type="Proteomes" id="UP000663846"/>
    </source>
</evidence>
<evidence type="ECO:0000256" key="2">
    <source>
        <dbReference type="ARBA" id="ARBA00022490"/>
    </source>
</evidence>
<evidence type="ECO:0000256" key="5">
    <source>
        <dbReference type="ARBA" id="ARBA00022679"/>
    </source>
</evidence>
<evidence type="ECO:0000256" key="8">
    <source>
        <dbReference type="ARBA" id="ARBA00022884"/>
    </source>
</evidence>
<feature type="region of interest" description="Disordered" evidence="11">
    <location>
        <begin position="1"/>
        <end position="23"/>
    </location>
</feature>
<feature type="compositionally biased region" description="Basic and acidic residues" evidence="11">
    <location>
        <begin position="1"/>
        <end position="10"/>
    </location>
</feature>
<dbReference type="EC" id="2.1.1.214" evidence="9"/>
<dbReference type="InterPro" id="IPR002052">
    <property type="entry name" value="DNA_methylase_N6_adenine_CS"/>
</dbReference>
<dbReference type="PANTHER" id="PTHR13370">
    <property type="entry name" value="RNA METHYLASE-RELATED"/>
    <property type="match status" value="1"/>
</dbReference>
<dbReference type="InterPro" id="IPR029063">
    <property type="entry name" value="SAM-dependent_MTases_sf"/>
</dbReference>
<dbReference type="GO" id="GO:0005737">
    <property type="term" value="C:cytoplasm"/>
    <property type="evidence" value="ECO:0007669"/>
    <property type="project" value="UniProtKB-SubCell"/>
</dbReference>
<dbReference type="Proteomes" id="UP000663846">
    <property type="component" value="Unassembled WGS sequence"/>
</dbReference>
<keyword evidence="3 10" id="KW-0820">tRNA-binding</keyword>
<comment type="similarity">
    <text evidence="10">Belongs to the class I-like SAM-binding methyltransferase superfamily. TRM11 methyltransferase family.</text>
</comment>
<keyword evidence="8 10" id="KW-0694">RNA-binding</keyword>
<dbReference type="InterPro" id="IPR016691">
    <property type="entry name" value="TRMT11"/>
</dbReference>
<evidence type="ECO:0000256" key="11">
    <source>
        <dbReference type="SAM" id="MobiDB-lite"/>
    </source>
</evidence>
<reference evidence="13" key="1">
    <citation type="submission" date="2021-01" db="EMBL/GenBank/DDBJ databases">
        <authorList>
            <person name="Kaushik A."/>
        </authorList>
    </citation>
    <scope>NUCLEOTIDE SEQUENCE</scope>
    <source>
        <strain evidence="13">AG1-1C</strain>
    </source>
</reference>
<keyword evidence="7 10" id="KW-0819">tRNA processing</keyword>
<dbReference type="Pfam" id="PF25904">
    <property type="entry name" value="Tmrp11_N"/>
    <property type="match status" value="1"/>
</dbReference>
<keyword evidence="2" id="KW-0963">Cytoplasm</keyword>
<proteinExistence type="inferred from homology"/>
<evidence type="ECO:0000256" key="1">
    <source>
        <dbReference type="ARBA" id="ARBA00004496"/>
    </source>
</evidence>